<feature type="transmembrane region" description="Helical" evidence="1">
    <location>
        <begin position="174"/>
        <end position="194"/>
    </location>
</feature>
<dbReference type="GO" id="GO:0032153">
    <property type="term" value="C:cell division site"/>
    <property type="evidence" value="ECO:0007669"/>
    <property type="project" value="TreeGrafter"/>
</dbReference>
<keyword evidence="1" id="KW-0812">Transmembrane</keyword>
<dbReference type="GO" id="GO:0016020">
    <property type="term" value="C:membrane"/>
    <property type="evidence" value="ECO:0007669"/>
    <property type="project" value="InterPro"/>
</dbReference>
<dbReference type="Proteomes" id="UP000199759">
    <property type="component" value="Unassembled WGS sequence"/>
</dbReference>
<keyword evidence="2" id="KW-0132">Cell division</keyword>
<keyword evidence="1" id="KW-1133">Transmembrane helix</keyword>
<dbReference type="PANTHER" id="PTHR47755:SF1">
    <property type="entry name" value="CELL DIVISION PROTEIN FTSX"/>
    <property type="match status" value="1"/>
</dbReference>
<dbReference type="InterPro" id="IPR004513">
    <property type="entry name" value="FtsX"/>
</dbReference>
<dbReference type="AlphaFoldDB" id="A0A1G9USY1"/>
<gene>
    <name evidence="2" type="ORF">SAMN04488568_11650</name>
</gene>
<feature type="transmembrane region" description="Helical" evidence="1">
    <location>
        <begin position="27"/>
        <end position="49"/>
    </location>
</feature>
<evidence type="ECO:0000313" key="2">
    <source>
        <dbReference type="EMBL" id="SDM63012.1"/>
    </source>
</evidence>
<evidence type="ECO:0000256" key="1">
    <source>
        <dbReference type="SAM" id="Phobius"/>
    </source>
</evidence>
<feature type="transmembrane region" description="Helical" evidence="1">
    <location>
        <begin position="271"/>
        <end position="293"/>
    </location>
</feature>
<organism evidence="2 3">
    <name type="scientific">Maricaulis salignorans</name>
    <dbReference type="NCBI Taxonomy" id="144026"/>
    <lineage>
        <taxon>Bacteria</taxon>
        <taxon>Pseudomonadati</taxon>
        <taxon>Pseudomonadota</taxon>
        <taxon>Alphaproteobacteria</taxon>
        <taxon>Maricaulales</taxon>
        <taxon>Maricaulaceae</taxon>
        <taxon>Maricaulis</taxon>
    </lineage>
</organism>
<reference evidence="2 3" key="1">
    <citation type="submission" date="2016-10" db="EMBL/GenBank/DDBJ databases">
        <authorList>
            <person name="de Groot N.N."/>
        </authorList>
    </citation>
    <scope>NUCLEOTIDE SEQUENCE [LARGE SCALE GENOMIC DNA]</scope>
    <source>
        <strain evidence="2 3">DSM 16077</strain>
    </source>
</reference>
<keyword evidence="3" id="KW-1185">Reference proteome</keyword>
<name>A0A1G9USY1_9PROT</name>
<evidence type="ECO:0000313" key="3">
    <source>
        <dbReference type="Proteomes" id="UP000199759"/>
    </source>
</evidence>
<dbReference type="OrthoDB" id="9814843at2"/>
<dbReference type="EMBL" id="FNHG01000016">
    <property type="protein sequence ID" value="SDM63012.1"/>
    <property type="molecule type" value="Genomic_DNA"/>
</dbReference>
<dbReference type="PANTHER" id="PTHR47755">
    <property type="entry name" value="CELL DIVISION PROTEIN FTSX"/>
    <property type="match status" value="1"/>
</dbReference>
<keyword evidence="2" id="KW-0131">Cell cycle</keyword>
<dbReference type="GO" id="GO:0051301">
    <property type="term" value="P:cell division"/>
    <property type="evidence" value="ECO:0007669"/>
    <property type="project" value="UniProtKB-KW"/>
</dbReference>
<proteinExistence type="predicted"/>
<dbReference type="RefSeq" id="WP_091771050.1">
    <property type="nucleotide sequence ID" value="NZ_FNHG01000016.1"/>
</dbReference>
<protein>
    <submittedName>
        <fullName evidence="2">Cell division transport system permease protein</fullName>
    </submittedName>
</protein>
<keyword evidence="1" id="KW-0472">Membrane</keyword>
<dbReference type="STRING" id="144026.SAMN04488568_11650"/>
<accession>A0A1G9USY1</accession>
<feature type="transmembrane region" description="Helical" evidence="1">
    <location>
        <begin position="226"/>
        <end position="251"/>
    </location>
</feature>
<sequence>MSNRVPPPPAGGAGALLPPDSGRDRPLFVVAAILVFLACIAALGARGAWLQAQNWTSDLESSITIQIRPVELRDAQLDAEEAARIALTVPGILSATAHDRAHAEALLAPWLGSGNLPDDLPLPLMVEVQLDPQLPPPGDALQAALDAAGLSASVDDNSRWAGAVRRAARTAQTLGLAMMFLLAGAAAAVVAFAARASLAARINVIDALHICGAEDRFVAGLFERRFFMLGLKAGIAGAACAGLVAVLASLGQGPADMAFFLPHWAMDPFELALLLLAPVLAGATAAISARLAVASDLRGRW</sequence>